<comment type="subcellular location">
    <subcellularLocation>
        <location evidence="1 9 10">Cytoplasm</location>
    </subcellularLocation>
</comment>
<dbReference type="GO" id="GO:0003697">
    <property type="term" value="F:single-stranded DNA binding"/>
    <property type="evidence" value="ECO:0007669"/>
    <property type="project" value="UniProtKB-UniRule"/>
</dbReference>
<protein>
    <recommendedName>
        <fullName evidence="3 9">DNA replication and repair protein RecF</fullName>
    </recommendedName>
</protein>
<dbReference type="GO" id="GO:0006302">
    <property type="term" value="P:double-strand break repair"/>
    <property type="evidence" value="ECO:0007669"/>
    <property type="project" value="TreeGrafter"/>
</dbReference>
<dbReference type="EMBL" id="FOVL01000015">
    <property type="protein sequence ID" value="SFN75047.1"/>
    <property type="molecule type" value="Genomic_DNA"/>
</dbReference>
<dbReference type="RefSeq" id="WP_093410062.1">
    <property type="nucleotide sequence ID" value="NZ_FOVL01000015.1"/>
</dbReference>
<evidence type="ECO:0000259" key="11">
    <source>
        <dbReference type="SMART" id="SM00382"/>
    </source>
</evidence>
<evidence type="ECO:0000256" key="7">
    <source>
        <dbReference type="ARBA" id="ARBA00022840"/>
    </source>
</evidence>
<dbReference type="SUPFAM" id="SSF52540">
    <property type="entry name" value="P-loop containing nucleoside triphosphate hydrolases"/>
    <property type="match status" value="1"/>
</dbReference>
<dbReference type="InterPro" id="IPR018078">
    <property type="entry name" value="DNA-binding_RecF_CS"/>
</dbReference>
<keyword evidence="6 9" id="KW-0547">Nucleotide-binding</keyword>
<reference evidence="12 13" key="1">
    <citation type="submission" date="2016-10" db="EMBL/GenBank/DDBJ databases">
        <authorList>
            <person name="de Groot N.N."/>
        </authorList>
    </citation>
    <scope>NUCLEOTIDE SEQUENCE [LARGE SCALE GENOMIC DNA]</scope>
    <source>
        <strain evidence="12 13">DSM 17794</strain>
    </source>
</reference>
<feature type="domain" description="AAA+ ATPase" evidence="11">
    <location>
        <begin position="22"/>
        <end position="353"/>
    </location>
</feature>
<dbReference type="NCBIfam" id="TIGR00611">
    <property type="entry name" value="recf"/>
    <property type="match status" value="1"/>
</dbReference>
<dbReference type="SMART" id="SM00382">
    <property type="entry name" value="AAA"/>
    <property type="match status" value="1"/>
</dbReference>
<dbReference type="InterPro" id="IPR003593">
    <property type="entry name" value="AAA+_ATPase"/>
</dbReference>
<feature type="binding site" evidence="9">
    <location>
        <begin position="30"/>
        <end position="37"/>
    </location>
    <ligand>
        <name>ATP</name>
        <dbReference type="ChEBI" id="CHEBI:30616"/>
    </ligand>
</feature>
<dbReference type="Pfam" id="PF02463">
    <property type="entry name" value="SMC_N"/>
    <property type="match status" value="1"/>
</dbReference>
<dbReference type="STRING" id="287099.SAMN05660413_02430"/>
<evidence type="ECO:0000256" key="9">
    <source>
        <dbReference type="HAMAP-Rule" id="MF_00365"/>
    </source>
</evidence>
<evidence type="ECO:0000313" key="13">
    <source>
        <dbReference type="Proteomes" id="UP000199153"/>
    </source>
</evidence>
<dbReference type="GO" id="GO:0005524">
    <property type="term" value="F:ATP binding"/>
    <property type="evidence" value="ECO:0007669"/>
    <property type="project" value="UniProtKB-UniRule"/>
</dbReference>
<dbReference type="GO" id="GO:0005737">
    <property type="term" value="C:cytoplasm"/>
    <property type="evidence" value="ECO:0007669"/>
    <property type="project" value="UniProtKB-SubCell"/>
</dbReference>
<comment type="similarity">
    <text evidence="2 9 10">Belongs to the RecF family.</text>
</comment>
<dbReference type="PROSITE" id="PS00618">
    <property type="entry name" value="RECF_2"/>
    <property type="match status" value="1"/>
</dbReference>
<dbReference type="InterPro" id="IPR027417">
    <property type="entry name" value="P-loop_NTPase"/>
</dbReference>
<keyword evidence="5 9" id="KW-0235">DNA replication</keyword>
<sequence length="359" mass="41529">MHLKHLNLLHYKNFDSATFEFDQKINCLVGHNGVGKTNVLDSIYHLAFGKSYFNPITSQNINHDADFFVIEGEFEKKHKTEQIVVSAKRGQKKLIKRNNKPYEKFSDHIGFIPAVIISPADRDLIIEGSETRRKFIDGVISQSDQLYLNKLIQYGKILAQRNSLLKYFGANHSFDRDTLEVYNLQLSELGQYLFEKRQKFLEEFIPIFNKRYNDITANKEKVDISYRSQLFEKPLSSLLEENLQKDMALQYTSVGTHKDDLNFEIEGHPIKKFGSQGQQKSFLVALKLAQFDFIKSLSKVNPILLLDDIFDKLDEQRVAHIVALVATNELGQIFISDTHADRTEKVVQNSNQTYKIFKL</sequence>
<evidence type="ECO:0000256" key="8">
    <source>
        <dbReference type="ARBA" id="ARBA00023125"/>
    </source>
</evidence>
<evidence type="ECO:0000256" key="3">
    <source>
        <dbReference type="ARBA" id="ARBA00020170"/>
    </source>
</evidence>
<comment type="function">
    <text evidence="9 10">The RecF protein is involved in DNA metabolism; it is required for DNA replication and normal SOS inducibility. RecF binds preferentially to single-stranded, linear DNA. It also seems to bind ATP.</text>
</comment>
<dbReference type="PANTHER" id="PTHR32182">
    <property type="entry name" value="DNA REPLICATION AND REPAIR PROTEIN RECF"/>
    <property type="match status" value="1"/>
</dbReference>
<dbReference type="AlphaFoldDB" id="A0A1I5BK57"/>
<keyword evidence="7 9" id="KW-0067">ATP-binding</keyword>
<keyword evidence="9 10" id="KW-0742">SOS response</keyword>
<dbReference type="PANTHER" id="PTHR32182:SF0">
    <property type="entry name" value="DNA REPLICATION AND REPAIR PROTEIN RECF"/>
    <property type="match status" value="1"/>
</dbReference>
<evidence type="ECO:0000256" key="2">
    <source>
        <dbReference type="ARBA" id="ARBA00008016"/>
    </source>
</evidence>
<dbReference type="HAMAP" id="MF_00365">
    <property type="entry name" value="RecF"/>
    <property type="match status" value="1"/>
</dbReference>
<dbReference type="InterPro" id="IPR042174">
    <property type="entry name" value="RecF_2"/>
</dbReference>
<dbReference type="Gene3D" id="3.40.50.300">
    <property type="entry name" value="P-loop containing nucleotide triphosphate hydrolases"/>
    <property type="match status" value="1"/>
</dbReference>
<keyword evidence="9 10" id="KW-0227">DNA damage</keyword>
<dbReference type="OrthoDB" id="9803889at2"/>
<dbReference type="Gene3D" id="1.20.1050.90">
    <property type="entry name" value="RecF/RecN/SMC, N-terminal domain"/>
    <property type="match status" value="1"/>
</dbReference>
<dbReference type="GO" id="GO:0006260">
    <property type="term" value="P:DNA replication"/>
    <property type="evidence" value="ECO:0007669"/>
    <property type="project" value="UniProtKB-UniRule"/>
</dbReference>
<dbReference type="GO" id="GO:0000731">
    <property type="term" value="P:DNA synthesis involved in DNA repair"/>
    <property type="evidence" value="ECO:0007669"/>
    <property type="project" value="TreeGrafter"/>
</dbReference>
<keyword evidence="4 9" id="KW-0963">Cytoplasm</keyword>
<organism evidence="12 13">
    <name type="scientific">Salegentibacter flavus</name>
    <dbReference type="NCBI Taxonomy" id="287099"/>
    <lineage>
        <taxon>Bacteria</taxon>
        <taxon>Pseudomonadati</taxon>
        <taxon>Bacteroidota</taxon>
        <taxon>Flavobacteriia</taxon>
        <taxon>Flavobacteriales</taxon>
        <taxon>Flavobacteriaceae</taxon>
        <taxon>Salegentibacter</taxon>
    </lineage>
</organism>
<dbReference type="InterPro" id="IPR001238">
    <property type="entry name" value="DNA-binding_RecF"/>
</dbReference>
<name>A0A1I5BK57_9FLAO</name>
<evidence type="ECO:0000256" key="10">
    <source>
        <dbReference type="RuleBase" id="RU000578"/>
    </source>
</evidence>
<accession>A0A1I5BK57</accession>
<dbReference type="Proteomes" id="UP000199153">
    <property type="component" value="Unassembled WGS sequence"/>
</dbReference>
<dbReference type="PROSITE" id="PS00617">
    <property type="entry name" value="RECF_1"/>
    <property type="match status" value="1"/>
</dbReference>
<evidence type="ECO:0000256" key="5">
    <source>
        <dbReference type="ARBA" id="ARBA00022705"/>
    </source>
</evidence>
<gene>
    <name evidence="9" type="primary">recF</name>
    <name evidence="12" type="ORF">SAMN05660413_02430</name>
</gene>
<evidence type="ECO:0000313" key="12">
    <source>
        <dbReference type="EMBL" id="SFN75047.1"/>
    </source>
</evidence>
<evidence type="ECO:0000256" key="4">
    <source>
        <dbReference type="ARBA" id="ARBA00022490"/>
    </source>
</evidence>
<keyword evidence="9 10" id="KW-0234">DNA repair</keyword>
<dbReference type="GO" id="GO:0009432">
    <property type="term" value="P:SOS response"/>
    <property type="evidence" value="ECO:0007669"/>
    <property type="project" value="UniProtKB-UniRule"/>
</dbReference>
<proteinExistence type="inferred from homology"/>
<dbReference type="InterPro" id="IPR003395">
    <property type="entry name" value="RecF/RecN/SMC_N"/>
</dbReference>
<evidence type="ECO:0000256" key="1">
    <source>
        <dbReference type="ARBA" id="ARBA00004496"/>
    </source>
</evidence>
<evidence type="ECO:0000256" key="6">
    <source>
        <dbReference type="ARBA" id="ARBA00022741"/>
    </source>
</evidence>
<keyword evidence="13" id="KW-1185">Reference proteome</keyword>
<keyword evidence="8 9" id="KW-0238">DNA-binding</keyword>